<organism evidence="2 3">
    <name type="scientific">Saccharopolyspora gregorii</name>
    <dbReference type="NCBI Taxonomy" id="33914"/>
    <lineage>
        <taxon>Bacteria</taxon>
        <taxon>Bacillati</taxon>
        <taxon>Actinomycetota</taxon>
        <taxon>Actinomycetes</taxon>
        <taxon>Pseudonocardiales</taxon>
        <taxon>Pseudonocardiaceae</taxon>
        <taxon>Saccharopolyspora</taxon>
    </lineage>
</organism>
<protein>
    <submittedName>
        <fullName evidence="2">Uncharacterized protein</fullName>
    </submittedName>
</protein>
<gene>
    <name evidence="2" type="ORF">GCM10020366_51720</name>
</gene>
<dbReference type="EMBL" id="BAAAYK010000038">
    <property type="protein sequence ID" value="GAA3362707.1"/>
    <property type="molecule type" value="Genomic_DNA"/>
</dbReference>
<reference evidence="3" key="1">
    <citation type="journal article" date="2019" name="Int. J. Syst. Evol. Microbiol.">
        <title>The Global Catalogue of Microorganisms (GCM) 10K type strain sequencing project: providing services to taxonomists for standard genome sequencing and annotation.</title>
        <authorList>
            <consortium name="The Broad Institute Genomics Platform"/>
            <consortium name="The Broad Institute Genome Sequencing Center for Infectious Disease"/>
            <person name="Wu L."/>
            <person name="Ma J."/>
        </authorList>
    </citation>
    <scope>NUCLEOTIDE SEQUENCE [LARGE SCALE GENOMIC DNA]</scope>
    <source>
        <strain evidence="3">JCM 9687</strain>
    </source>
</reference>
<feature type="region of interest" description="Disordered" evidence="1">
    <location>
        <begin position="47"/>
        <end position="70"/>
    </location>
</feature>
<proteinExistence type="predicted"/>
<name>A0ABP6RXI4_9PSEU</name>
<keyword evidence="3" id="KW-1185">Reference proteome</keyword>
<accession>A0ABP6RXI4</accession>
<comment type="caution">
    <text evidence="2">The sequence shown here is derived from an EMBL/GenBank/DDBJ whole genome shotgun (WGS) entry which is preliminary data.</text>
</comment>
<evidence type="ECO:0000313" key="3">
    <source>
        <dbReference type="Proteomes" id="UP001500483"/>
    </source>
</evidence>
<evidence type="ECO:0000313" key="2">
    <source>
        <dbReference type="EMBL" id="GAA3362707.1"/>
    </source>
</evidence>
<evidence type="ECO:0000256" key="1">
    <source>
        <dbReference type="SAM" id="MobiDB-lite"/>
    </source>
</evidence>
<dbReference type="Proteomes" id="UP001500483">
    <property type="component" value="Unassembled WGS sequence"/>
</dbReference>
<sequence length="103" mass="10826">MRAAPGVPRAPGGTVRHLGFAPLADVGRHREAPRPVPAHTLLTAPSRNVRRGRGPNARRAIRSPRVPAGYGPRNCGAEALADAVPLVSAGLADRELAEFRRGS</sequence>